<dbReference type="PANTHER" id="PTHR34136">
    <property type="match status" value="1"/>
</dbReference>
<reference evidence="3" key="2">
    <citation type="submission" date="2023-10" db="EMBL/GenBank/DDBJ databases">
        <authorList>
            <person name="Koga R."/>
            <person name="Fukatsu T."/>
        </authorList>
    </citation>
    <scope>NUCLEOTIDE SEQUENCE</scope>
    <source>
        <strain evidence="3">Kw-01</strain>
    </source>
</reference>
<evidence type="ECO:0000313" key="3">
    <source>
        <dbReference type="EMBL" id="BET44697.1"/>
    </source>
</evidence>
<keyword evidence="2" id="KW-0808">Transferase</keyword>
<keyword evidence="1" id="KW-0328">Glycosyltransferase</keyword>
<name>A0AAT9G4N5_9ENTR</name>
<evidence type="ECO:0000256" key="1">
    <source>
        <dbReference type="ARBA" id="ARBA00022676"/>
    </source>
</evidence>
<dbReference type="EMBL" id="AP028961">
    <property type="protein sequence ID" value="BET44697.1"/>
    <property type="molecule type" value="Genomic_DNA"/>
</dbReference>
<dbReference type="PANTHER" id="PTHR34136:SF1">
    <property type="entry name" value="UDP-N-ACETYL-D-MANNOSAMINURONIC ACID TRANSFERASE"/>
    <property type="match status" value="1"/>
</dbReference>
<accession>A0AAT9G4N5</accession>
<organism evidence="3">
    <name type="scientific">Candidatus Aschnera chinzeii</name>
    <dbReference type="NCBI Taxonomy" id="1485666"/>
    <lineage>
        <taxon>Bacteria</taxon>
        <taxon>Pseudomonadati</taxon>
        <taxon>Pseudomonadota</taxon>
        <taxon>Gammaproteobacteria</taxon>
        <taxon>Enterobacterales</taxon>
        <taxon>Enterobacteriaceae</taxon>
        <taxon>Candidatus Aschnera</taxon>
    </lineage>
</organism>
<dbReference type="AlphaFoldDB" id="A0AAT9G4N5"/>
<dbReference type="CDD" id="cd06533">
    <property type="entry name" value="Glyco_transf_WecG_TagA"/>
    <property type="match status" value="1"/>
</dbReference>
<dbReference type="Pfam" id="PF03808">
    <property type="entry name" value="Glyco_tran_WecG"/>
    <property type="match status" value="1"/>
</dbReference>
<dbReference type="GO" id="GO:0016758">
    <property type="term" value="F:hexosyltransferase activity"/>
    <property type="evidence" value="ECO:0007669"/>
    <property type="project" value="TreeGrafter"/>
</dbReference>
<sequence>MQIINIKKYAFKGYKIISFYNISHVINYIFTKNNIKYGMLCAINAEKIIIANKNKEFYKLLSNAEYLYADGISIVIGIKHKYHNTNIIRIPGIDLWESIIKKASQQFMPIYLIGSKKEIIEKTKNLLIKKLNSNIVGIHDGYFNDSEKNKLFIEIKNSGAKIITVGLGSPKQEFFMHECQQVYSNALYMGVGGTYDVFAGYVKRAPKIWQKLGLEWCYRLLSQPTRIKRQLKLLYFFFIK</sequence>
<dbReference type="NCBIfam" id="TIGR00696">
    <property type="entry name" value="wecG_tagA_cpsF"/>
    <property type="match status" value="1"/>
</dbReference>
<evidence type="ECO:0000256" key="2">
    <source>
        <dbReference type="ARBA" id="ARBA00022679"/>
    </source>
</evidence>
<protein>
    <submittedName>
        <fullName evidence="3">Lipopolysaccharide N-acetylmannosaminouronosyltransferase</fullName>
    </submittedName>
</protein>
<dbReference type="InterPro" id="IPR004629">
    <property type="entry name" value="WecG_TagA_CpsF"/>
</dbReference>
<reference evidence="3" key="1">
    <citation type="journal article" date="2023" name="Front. Microbiol.">
        <title>Genome analysis of Candidatus Aschnera chinzeii, the bacterial endosymbiont of the blood-sucking bat fly Penicillidia jenynsii (Insecta: Diptera: Nycteribiidae).</title>
        <authorList>
            <person name="Koga R."/>
            <person name="Moriyama M."/>
            <person name="Nozaki T."/>
            <person name="Fukatsu T."/>
        </authorList>
    </citation>
    <scope>NUCLEOTIDE SEQUENCE</scope>
    <source>
        <strain evidence="3">Kw-01</strain>
    </source>
</reference>
<gene>
    <name evidence="3" type="primary">wecG</name>
    <name evidence="3" type="ORF">ACHINZ_3690</name>
</gene>
<proteinExistence type="predicted"/>